<organism evidence="2 3">
    <name type="scientific">Mesorhizobium metallidurans STM 2683</name>
    <dbReference type="NCBI Taxonomy" id="1297569"/>
    <lineage>
        <taxon>Bacteria</taxon>
        <taxon>Pseudomonadati</taxon>
        <taxon>Pseudomonadota</taxon>
        <taxon>Alphaproteobacteria</taxon>
        <taxon>Hyphomicrobiales</taxon>
        <taxon>Phyllobacteriaceae</taxon>
        <taxon>Mesorhizobium</taxon>
    </lineage>
</organism>
<keyword evidence="3" id="KW-1185">Reference proteome</keyword>
<gene>
    <name evidence="2" type="ORF">MESS2_760144</name>
</gene>
<comment type="caution">
    <text evidence="2">The sequence shown here is derived from an EMBL/GenBank/DDBJ whole genome shotgun (WGS) entry which is preliminary data.</text>
</comment>
<name>M5EWI8_9HYPH</name>
<dbReference type="eggNOG" id="COG3451">
    <property type="taxonomic scope" value="Bacteria"/>
</dbReference>
<evidence type="ECO:0008006" key="4">
    <source>
        <dbReference type="Google" id="ProtNLM"/>
    </source>
</evidence>
<dbReference type="EMBL" id="CAUM01000146">
    <property type="protein sequence ID" value="CCV08622.1"/>
    <property type="molecule type" value="Genomic_DNA"/>
</dbReference>
<dbReference type="STRING" id="1297569.MESS2_760144"/>
<evidence type="ECO:0000313" key="2">
    <source>
        <dbReference type="EMBL" id="CCV08622.1"/>
    </source>
</evidence>
<evidence type="ECO:0000256" key="1">
    <source>
        <dbReference type="SAM" id="MobiDB-lite"/>
    </source>
</evidence>
<evidence type="ECO:0000313" key="3">
    <source>
        <dbReference type="Proteomes" id="UP000012062"/>
    </source>
</evidence>
<sequence length="142" mass="15798">MSIICLGPHSSRPGIVLNKDGSFQRTFRFRGPDLESATEAELVGMCARANNALRRLGSGWALFFEAERIEALGYPNSHFPDAASWLVDEERHGAFEGKVAHYESSYHLTLLFMPSPDSQARAESALVDSHHSEGETDSYVRR</sequence>
<accession>M5EWI8</accession>
<reference evidence="2 3" key="1">
    <citation type="submission" date="2013-02" db="EMBL/GenBank/DDBJ databases">
        <authorList>
            <person name="Genoscope - CEA"/>
        </authorList>
    </citation>
    <scope>NUCLEOTIDE SEQUENCE [LARGE SCALE GENOMIC DNA]</scope>
    <source>
        <strain evidence="2 3">STM 2683</strain>
    </source>
</reference>
<dbReference type="Proteomes" id="UP000012062">
    <property type="component" value="Unassembled WGS sequence"/>
</dbReference>
<protein>
    <recommendedName>
        <fullName evidence="4">Conjugal transfer protein TrbE</fullName>
    </recommendedName>
</protein>
<feature type="compositionally biased region" description="Basic and acidic residues" evidence="1">
    <location>
        <begin position="128"/>
        <end position="142"/>
    </location>
</feature>
<feature type="region of interest" description="Disordered" evidence="1">
    <location>
        <begin position="122"/>
        <end position="142"/>
    </location>
</feature>
<proteinExistence type="predicted"/>
<dbReference type="AlphaFoldDB" id="M5EWI8"/>